<dbReference type="CDD" id="cd00063">
    <property type="entry name" value="FN3"/>
    <property type="match status" value="4"/>
</dbReference>
<accession>A0A834XP26</accession>
<dbReference type="PANTHER" id="PTHR46708">
    <property type="entry name" value="TENASCIN"/>
    <property type="match status" value="1"/>
</dbReference>
<reference evidence="4 5" key="1">
    <citation type="submission" date="2020-08" db="EMBL/GenBank/DDBJ databases">
        <title>Aphidius gifuensis genome sequencing and assembly.</title>
        <authorList>
            <person name="Du Z."/>
        </authorList>
    </citation>
    <scope>NUCLEOTIDE SEQUENCE [LARGE SCALE GENOMIC DNA]</scope>
    <source>
        <strain evidence="4">YNYX2018</strain>
        <tissue evidence="4">Adults</tissue>
    </source>
</reference>
<sequence length="1545" mass="179361">MKVLFIILIITTTFQVLKKIHAKNVINEILHVNVTFTSVLIDDEVEINIPKIPGSIIKCETTFTGIHKNITKLDLMNDTNTNLNNGLIFHKNKTTIIDTCSFKINKFPIEYFGLWNITTFYNYDTSRTNIEDKSTYIIAISDEKDNGDLIVSYNPQIIAEKDYMYLMETNIIDGNIKKCIAVQKINGTEIIYSTTVKNSHIDFRWSNNKCVLWILQFNETFSGTWKITGYYLKNKNLTQTIMRSTSIYNIYTKSVSLNTTKFEYKITKYLMDNHDEMKIYNLNDPAIQKIQDNKIRIRIDDSVEWYEWYIEEYSHDNYHIREAVFSVEVKDNIIDKLDTYDVYWLNGSHVRVTLDDYKNSYCEFESPDEIIYQRVNLNSQKMKFYKIATVDDEGTWTARYLLKKNTISLKENKYIIKVTHPNKIHIIIKTIENEFSIQYISNKKLSGCIIEFSESINLTEDYKLYICTIKSEKISEKHFKKYEFNLMENNDNINYKINVQKNIIGIDDELPFYNGIIYVKNGENIWVQCLYDDPLEKCTIEGPHGFKYEMKDPDKLAKGKCRMIIFETNESHEGNWYCKILSNGKNNQVVYVESVSSLKIIEENFITSNVLAYDEFFWQQENNYNNTNVNKKILTCKVPDKINIKFCKWTGPNYINITEKRVEKKYTAIVNSRNCSLHINDMDAEDFGEWYCYVYLEHQNNIIFDYSKMNLKLPQVLEDKNFKAYDYELLDVVVHNNAHLKYKPLNNSQKIRYCNWINPDGNYLFKNISTSKYQSQKNDNDCQMEIKDISENDFGSWTCCAILLNTKSDKLCGIIRIQAASNEIYKYIFLILKILGAIIGLFLVFAYDSNNSTVSDISRPEPPLNPTFETRKNETVIINWAPPFNTSYSGFHVEILPVNLTPDNSIISIDIPPQESYIIIKNLTAGETYKFKLYTILNSKKSLPITSKNLTTNPNKPGQSNVLFKNETTLHITWLSPFPFGIFSHYNISIAPSDATTSFYQLKNNKNTSSLNEAIFNNLIPGKLYKIIITTISNNKKSIPQILQQRTLPLMPTNLTINNITTESFKITWNPPNKLSQFDYYKITLLTDETTTTINQLKNESSWLFNNLKPGNTYCIKIQTISDDLSSLTLSKIITIKPLSIFDIKIKQPDDCECFEIDWNYNSSSIQDSVHVQINYLEIDDVIDVIDKQININNKKIIANDILPGRNYTIILKTMSKNIESNENIIYQISRPLCPMINQIVITKNLEISWKTDVNSRQQKFQIILIRNDTNTVLTKTTIETKLIIPNIYPGACYEIKIFSISYGINSKINNDFIIIPPRPPINLHLSKLWTFTSVFIRWIEPSKSLFSEFIVSYIASDNFEWIKLPAINTTELEISNLIPGEKYVIRVNTISYGVEGNYPAEIKHIIAPKPVTSVIVIPHYNNATLFIERPEGRIDYYIIEVSKLNENNVTKIVNVINFNATKIYPSIEIIGIDNLIPDEDYFISIFSVSHHVLGEATNWNTTTAKMPISELSSGCFYEIDKNKQNDTLNGDHIFLKYLNIKKIK</sequence>
<keyword evidence="2" id="KW-0732">Signal</keyword>
<feature type="domain" description="Fibronectin type-III" evidence="3">
    <location>
        <begin position="1051"/>
        <end position="1139"/>
    </location>
</feature>
<dbReference type="OrthoDB" id="8609993at2759"/>
<feature type="domain" description="Fibronectin type-III" evidence="3">
    <location>
        <begin position="1320"/>
        <end position="1411"/>
    </location>
</feature>
<dbReference type="Pfam" id="PF00041">
    <property type="entry name" value="fn3"/>
    <property type="match status" value="4"/>
</dbReference>
<dbReference type="InterPro" id="IPR013783">
    <property type="entry name" value="Ig-like_fold"/>
</dbReference>
<keyword evidence="5" id="KW-1185">Reference proteome</keyword>
<dbReference type="SUPFAM" id="SSF48726">
    <property type="entry name" value="Immunoglobulin"/>
    <property type="match status" value="1"/>
</dbReference>
<dbReference type="Gene3D" id="2.60.40.10">
    <property type="entry name" value="Immunoglobulins"/>
    <property type="match status" value="4"/>
</dbReference>
<protein>
    <recommendedName>
        <fullName evidence="3">Fibronectin type-III domain-containing protein</fullName>
    </recommendedName>
</protein>
<dbReference type="InterPro" id="IPR050991">
    <property type="entry name" value="ECM_Regulatory_Proteins"/>
</dbReference>
<gene>
    <name evidence="4" type="ORF">HCN44_007372</name>
</gene>
<name>A0A834XP26_APHGI</name>
<feature type="domain" description="Fibronectin type-III" evidence="3">
    <location>
        <begin position="862"/>
        <end position="955"/>
    </location>
</feature>
<dbReference type="InterPro" id="IPR003961">
    <property type="entry name" value="FN3_dom"/>
</dbReference>
<evidence type="ECO:0000256" key="1">
    <source>
        <dbReference type="ARBA" id="ARBA00022737"/>
    </source>
</evidence>
<dbReference type="SMART" id="SM00060">
    <property type="entry name" value="FN3"/>
    <property type="match status" value="6"/>
</dbReference>
<feature type="chain" id="PRO_5032359976" description="Fibronectin type-III domain-containing protein" evidence="2">
    <location>
        <begin position="23"/>
        <end position="1545"/>
    </location>
</feature>
<keyword evidence="1" id="KW-0677">Repeat</keyword>
<feature type="signal peptide" evidence="2">
    <location>
        <begin position="1"/>
        <end position="22"/>
    </location>
</feature>
<dbReference type="InterPro" id="IPR036179">
    <property type="entry name" value="Ig-like_dom_sf"/>
</dbReference>
<dbReference type="PANTHER" id="PTHR46708:SF2">
    <property type="entry name" value="FIBRONECTIN TYPE-III DOMAIN-CONTAINING PROTEIN"/>
    <property type="match status" value="1"/>
</dbReference>
<proteinExistence type="predicted"/>
<dbReference type="Proteomes" id="UP000639338">
    <property type="component" value="Unassembled WGS sequence"/>
</dbReference>
<evidence type="ECO:0000259" key="3">
    <source>
        <dbReference type="PROSITE" id="PS50853"/>
    </source>
</evidence>
<dbReference type="InterPro" id="IPR036116">
    <property type="entry name" value="FN3_sf"/>
</dbReference>
<dbReference type="SUPFAM" id="SSF49265">
    <property type="entry name" value="Fibronectin type III"/>
    <property type="match status" value="3"/>
</dbReference>
<evidence type="ECO:0000313" key="4">
    <source>
        <dbReference type="EMBL" id="KAF7989062.1"/>
    </source>
</evidence>
<dbReference type="EMBL" id="JACMRX010000005">
    <property type="protein sequence ID" value="KAF7989062.1"/>
    <property type="molecule type" value="Genomic_DNA"/>
</dbReference>
<evidence type="ECO:0000256" key="2">
    <source>
        <dbReference type="SAM" id="SignalP"/>
    </source>
</evidence>
<comment type="caution">
    <text evidence="4">The sequence shown here is derived from an EMBL/GenBank/DDBJ whole genome shotgun (WGS) entry which is preliminary data.</text>
</comment>
<dbReference type="PROSITE" id="PS50853">
    <property type="entry name" value="FN3"/>
    <property type="match status" value="4"/>
</dbReference>
<evidence type="ECO:0000313" key="5">
    <source>
        <dbReference type="Proteomes" id="UP000639338"/>
    </source>
</evidence>
<organism evidence="4 5">
    <name type="scientific">Aphidius gifuensis</name>
    <name type="common">Parasitoid wasp</name>
    <dbReference type="NCBI Taxonomy" id="684658"/>
    <lineage>
        <taxon>Eukaryota</taxon>
        <taxon>Metazoa</taxon>
        <taxon>Ecdysozoa</taxon>
        <taxon>Arthropoda</taxon>
        <taxon>Hexapoda</taxon>
        <taxon>Insecta</taxon>
        <taxon>Pterygota</taxon>
        <taxon>Neoptera</taxon>
        <taxon>Endopterygota</taxon>
        <taxon>Hymenoptera</taxon>
        <taxon>Apocrita</taxon>
        <taxon>Ichneumonoidea</taxon>
        <taxon>Braconidae</taxon>
        <taxon>Aphidiinae</taxon>
        <taxon>Aphidius</taxon>
    </lineage>
</organism>
<feature type="domain" description="Fibronectin type-III" evidence="3">
    <location>
        <begin position="956"/>
        <end position="1050"/>
    </location>
</feature>